<feature type="compositionally biased region" description="Basic and acidic residues" evidence="1">
    <location>
        <begin position="60"/>
        <end position="70"/>
    </location>
</feature>
<dbReference type="AlphaFoldDB" id="A0A645JDC9"/>
<gene>
    <name evidence="2" type="ORF">SDC9_209203</name>
</gene>
<comment type="caution">
    <text evidence="2">The sequence shown here is derived from an EMBL/GenBank/DDBJ whole genome shotgun (WGS) entry which is preliminary data.</text>
</comment>
<protein>
    <submittedName>
        <fullName evidence="2">Uncharacterized protein</fullName>
    </submittedName>
</protein>
<sequence length="85" mass="9488">MGGKSEGAIPLHLLADLLCDHIRQARLERLIHERPDLNRLVPGRHPVAWSQRIPGAADQPEGHNRTERQQEPAAQVHITLQGLSI</sequence>
<feature type="region of interest" description="Disordered" evidence="1">
    <location>
        <begin position="52"/>
        <end position="85"/>
    </location>
</feature>
<evidence type="ECO:0000313" key="2">
    <source>
        <dbReference type="EMBL" id="MPN61466.1"/>
    </source>
</evidence>
<evidence type="ECO:0000256" key="1">
    <source>
        <dbReference type="SAM" id="MobiDB-lite"/>
    </source>
</evidence>
<accession>A0A645JDC9</accession>
<reference evidence="2" key="1">
    <citation type="submission" date="2019-08" db="EMBL/GenBank/DDBJ databases">
        <authorList>
            <person name="Kucharzyk K."/>
            <person name="Murdoch R.W."/>
            <person name="Higgins S."/>
            <person name="Loffler F."/>
        </authorList>
    </citation>
    <scope>NUCLEOTIDE SEQUENCE</scope>
</reference>
<organism evidence="2">
    <name type="scientific">bioreactor metagenome</name>
    <dbReference type="NCBI Taxonomy" id="1076179"/>
    <lineage>
        <taxon>unclassified sequences</taxon>
        <taxon>metagenomes</taxon>
        <taxon>ecological metagenomes</taxon>
    </lineage>
</organism>
<dbReference type="EMBL" id="VSSQ01138122">
    <property type="protein sequence ID" value="MPN61466.1"/>
    <property type="molecule type" value="Genomic_DNA"/>
</dbReference>
<proteinExistence type="predicted"/>
<name>A0A645JDC9_9ZZZZ</name>